<evidence type="ECO:0000313" key="2">
    <source>
        <dbReference type="Proteomes" id="UP000267469"/>
    </source>
</evidence>
<reference evidence="1 2" key="1">
    <citation type="submission" date="2018-10" db="EMBL/GenBank/DDBJ databases">
        <title>Sinomicrobium pectinilyticum sp. nov., a pectinase-producing bacterium isolated from alkaline and saline soil, and emended description of the genus Sinomicrobium.</title>
        <authorList>
            <person name="Cheng B."/>
            <person name="Li C."/>
            <person name="Lai Q."/>
            <person name="Du M."/>
            <person name="Shao Z."/>
            <person name="Xu P."/>
            <person name="Yang C."/>
        </authorList>
    </citation>
    <scope>NUCLEOTIDE SEQUENCE [LARGE SCALE GENOMIC DNA]</scope>
    <source>
        <strain evidence="1 2">5DNS001</strain>
    </source>
</reference>
<dbReference type="Gene3D" id="1.25.40.390">
    <property type="match status" value="1"/>
</dbReference>
<name>A0A3N0ETR5_SINP1</name>
<evidence type="ECO:0000313" key="1">
    <source>
        <dbReference type="EMBL" id="RNL91089.1"/>
    </source>
</evidence>
<gene>
    <name evidence="1" type="ORF">ED312_05315</name>
</gene>
<dbReference type="PROSITE" id="PS51257">
    <property type="entry name" value="PROKAR_LIPOPROTEIN"/>
    <property type="match status" value="1"/>
</dbReference>
<dbReference type="InterPro" id="IPR041662">
    <property type="entry name" value="SusD-like_2"/>
</dbReference>
<sequence length="476" mass="53101">MKSTQKIISVYSLIVLTLIIQGCRDNYFDLNENPNLVQDPPLDALLTTVTHKTGLNSQRFAAFTGYYTQYIANPSAGGSADTYQVTDNSTQWDYAYYAMADLYDMQVLARELGSSEHLGVANILMAYHIGLVSDVWGSAPFSDGFGGNTLAPEYDSEEALYQEALRLIIEGIDELQKTGSNLQLGETEDLIHGGDVQAWIKTAYALQARFLNKISKKAEYSASQVLDAIDNSYASNTDDAEMGVFEGINPWAQIARNNANDLLGGWLSDNWINHLNGEKYGVFDPRIEKITDLTVNGEYVGTRNGEGNTGGANTIKDECYISENSTVTSPESPLVIVSYAEMKFVEAEAAFRSGDTERAYDAYLEGIRAHMEKLEVSGEDAGDYIANPEVGVGMANLTLDLIFKEKYVVTYLNPEAWNDMRRHDYMYEDFRMPLNAVLDTFIRRVAYPSNERSENGNNVPEEVPLSTPLWWDRQED</sequence>
<dbReference type="EMBL" id="RJTM01000028">
    <property type="protein sequence ID" value="RNL91089.1"/>
    <property type="molecule type" value="Genomic_DNA"/>
</dbReference>
<proteinExistence type="predicted"/>
<accession>A0A3N0ETR5</accession>
<dbReference type="InterPro" id="IPR011990">
    <property type="entry name" value="TPR-like_helical_dom_sf"/>
</dbReference>
<dbReference type="SUPFAM" id="SSF48452">
    <property type="entry name" value="TPR-like"/>
    <property type="match status" value="1"/>
</dbReference>
<organism evidence="1 2">
    <name type="scientific">Sinomicrobium pectinilyticum</name>
    <dbReference type="NCBI Taxonomy" id="1084421"/>
    <lineage>
        <taxon>Bacteria</taxon>
        <taxon>Pseudomonadati</taxon>
        <taxon>Bacteroidota</taxon>
        <taxon>Flavobacteriia</taxon>
        <taxon>Flavobacteriales</taxon>
        <taxon>Flavobacteriaceae</taxon>
        <taxon>Sinomicrobium</taxon>
    </lineage>
</organism>
<dbReference type="Proteomes" id="UP000267469">
    <property type="component" value="Unassembled WGS sequence"/>
</dbReference>
<dbReference type="AlphaFoldDB" id="A0A3N0ETR5"/>
<protein>
    <submittedName>
        <fullName evidence="1">SusD/RagB family nutrient-binding outer membrane lipoprotein</fullName>
    </submittedName>
</protein>
<keyword evidence="1" id="KW-0449">Lipoprotein</keyword>
<comment type="caution">
    <text evidence="1">The sequence shown here is derived from an EMBL/GenBank/DDBJ whole genome shotgun (WGS) entry which is preliminary data.</text>
</comment>
<keyword evidence="2" id="KW-1185">Reference proteome</keyword>
<dbReference type="Pfam" id="PF12771">
    <property type="entry name" value="SusD-like_2"/>
    <property type="match status" value="1"/>
</dbReference>
<dbReference type="RefSeq" id="WP_123214970.1">
    <property type="nucleotide sequence ID" value="NZ_RJTM01000028.1"/>
</dbReference>
<dbReference type="OrthoDB" id="725917at2"/>